<evidence type="ECO:0000313" key="3">
    <source>
        <dbReference type="Proteomes" id="UP000518206"/>
    </source>
</evidence>
<name>A0A7W4UJV5_9CELL</name>
<comment type="caution">
    <text evidence="2">The sequence shown here is derived from an EMBL/GenBank/DDBJ whole genome shotgun (WGS) entry which is preliminary data.</text>
</comment>
<keyword evidence="1" id="KW-0472">Membrane</keyword>
<dbReference type="AlphaFoldDB" id="A0A7W4UJV5"/>
<evidence type="ECO:0008006" key="4">
    <source>
        <dbReference type="Google" id="ProtNLM"/>
    </source>
</evidence>
<evidence type="ECO:0000313" key="2">
    <source>
        <dbReference type="EMBL" id="MBB2925498.1"/>
    </source>
</evidence>
<keyword evidence="1" id="KW-1133">Transmembrane helix</keyword>
<feature type="transmembrane region" description="Helical" evidence="1">
    <location>
        <begin position="213"/>
        <end position="235"/>
    </location>
</feature>
<gene>
    <name evidence="2" type="ORF">FHR80_004445</name>
</gene>
<dbReference type="RefSeq" id="WP_183298212.1">
    <property type="nucleotide sequence ID" value="NZ_JACHVX010000011.1"/>
</dbReference>
<proteinExistence type="predicted"/>
<reference evidence="2 3" key="1">
    <citation type="submission" date="2020-08" db="EMBL/GenBank/DDBJ databases">
        <title>The Agave Microbiome: Exploring the role of microbial communities in plant adaptations to desert environments.</title>
        <authorList>
            <person name="Partida-Martinez L.P."/>
        </authorList>
    </citation>
    <scope>NUCLEOTIDE SEQUENCE [LARGE SCALE GENOMIC DNA]</scope>
    <source>
        <strain evidence="2 3">RAS26</strain>
    </source>
</reference>
<dbReference type="Proteomes" id="UP000518206">
    <property type="component" value="Unassembled WGS sequence"/>
</dbReference>
<organism evidence="2 3">
    <name type="scientific">Cellulomonas cellasea</name>
    <dbReference type="NCBI Taxonomy" id="43670"/>
    <lineage>
        <taxon>Bacteria</taxon>
        <taxon>Bacillati</taxon>
        <taxon>Actinomycetota</taxon>
        <taxon>Actinomycetes</taxon>
        <taxon>Micrococcales</taxon>
        <taxon>Cellulomonadaceae</taxon>
        <taxon>Cellulomonas</taxon>
    </lineage>
</organism>
<accession>A0A7W4UJV5</accession>
<reference evidence="2 3" key="2">
    <citation type="submission" date="2020-08" db="EMBL/GenBank/DDBJ databases">
        <authorList>
            <person name="Partida-Martinez L."/>
            <person name="Huntemann M."/>
            <person name="Clum A."/>
            <person name="Wang J."/>
            <person name="Palaniappan K."/>
            <person name="Ritter S."/>
            <person name="Chen I.-M."/>
            <person name="Stamatis D."/>
            <person name="Reddy T."/>
            <person name="O'Malley R."/>
            <person name="Daum C."/>
            <person name="Shapiro N."/>
            <person name="Ivanova N."/>
            <person name="Kyrpides N."/>
            <person name="Woyke T."/>
        </authorList>
    </citation>
    <scope>NUCLEOTIDE SEQUENCE [LARGE SCALE GENOMIC DNA]</scope>
    <source>
        <strain evidence="2 3">RAS26</strain>
    </source>
</reference>
<protein>
    <recommendedName>
        <fullName evidence="4">DUF3592 domain-containing protein</fullName>
    </recommendedName>
</protein>
<feature type="transmembrane region" description="Helical" evidence="1">
    <location>
        <begin position="101"/>
        <end position="125"/>
    </location>
</feature>
<dbReference type="EMBL" id="JACHVX010000011">
    <property type="protein sequence ID" value="MBB2925498.1"/>
    <property type="molecule type" value="Genomic_DNA"/>
</dbReference>
<sequence length="239" mass="24742">MALYADADTGTFASRVRMVSGLAVAVGVSALVGAGVAAALGRDVADGATVGGFVGLGAWLLFLVLTLSLVAGWGMWAMAAPKGDRAGERHPGSDHRRAAPVLFVVAAFAGIVGGLVTVTTGVMALEELPFRGDRASSTGIVVAWEDRSRGRDPDRVFLVEYEVDGTLRTAELAIEDSDLTIHSEIGDQTRLEYMVDDPDRIRRAGEAESAQSALPVLGAVGLGLLVIALASAATARRLA</sequence>
<feature type="transmembrane region" description="Helical" evidence="1">
    <location>
        <begin position="21"/>
        <end position="41"/>
    </location>
</feature>
<feature type="transmembrane region" description="Helical" evidence="1">
    <location>
        <begin position="53"/>
        <end position="80"/>
    </location>
</feature>
<keyword evidence="1" id="KW-0812">Transmembrane</keyword>
<evidence type="ECO:0000256" key="1">
    <source>
        <dbReference type="SAM" id="Phobius"/>
    </source>
</evidence>